<feature type="compositionally biased region" description="Basic and acidic residues" evidence="1">
    <location>
        <begin position="52"/>
        <end position="69"/>
    </location>
</feature>
<keyword evidence="3" id="KW-1185">Reference proteome</keyword>
<name>A0A0D2JSA6_9EURO</name>
<evidence type="ECO:0000313" key="3">
    <source>
        <dbReference type="Proteomes" id="UP000053411"/>
    </source>
</evidence>
<dbReference type="AlphaFoldDB" id="A0A0D2JSA6"/>
<reference evidence="2 3" key="1">
    <citation type="submission" date="2015-01" db="EMBL/GenBank/DDBJ databases">
        <title>The Genome Sequence of Fonsecaea multimorphosa CBS 102226.</title>
        <authorList>
            <consortium name="The Broad Institute Genomics Platform"/>
            <person name="Cuomo C."/>
            <person name="de Hoog S."/>
            <person name="Gorbushina A."/>
            <person name="Stielow B."/>
            <person name="Teixiera M."/>
            <person name="Abouelleil A."/>
            <person name="Chapman S.B."/>
            <person name="Priest M."/>
            <person name="Young S.K."/>
            <person name="Wortman J."/>
            <person name="Nusbaum C."/>
            <person name="Birren B."/>
        </authorList>
    </citation>
    <scope>NUCLEOTIDE SEQUENCE [LARGE SCALE GENOMIC DNA]</scope>
    <source>
        <strain evidence="2 3">CBS 102226</strain>
    </source>
</reference>
<gene>
    <name evidence="2" type="ORF">Z520_08110</name>
</gene>
<organism evidence="2 3">
    <name type="scientific">Fonsecaea multimorphosa CBS 102226</name>
    <dbReference type="NCBI Taxonomy" id="1442371"/>
    <lineage>
        <taxon>Eukaryota</taxon>
        <taxon>Fungi</taxon>
        <taxon>Dikarya</taxon>
        <taxon>Ascomycota</taxon>
        <taxon>Pezizomycotina</taxon>
        <taxon>Eurotiomycetes</taxon>
        <taxon>Chaetothyriomycetidae</taxon>
        <taxon>Chaetothyriales</taxon>
        <taxon>Herpotrichiellaceae</taxon>
        <taxon>Fonsecaea</taxon>
    </lineage>
</organism>
<evidence type="ECO:0000256" key="1">
    <source>
        <dbReference type="SAM" id="MobiDB-lite"/>
    </source>
</evidence>
<dbReference type="VEuPathDB" id="FungiDB:Z520_08110"/>
<dbReference type="OrthoDB" id="4160091at2759"/>
<dbReference type="EMBL" id="KN848078">
    <property type="protein sequence ID" value="KIX96332.1"/>
    <property type="molecule type" value="Genomic_DNA"/>
</dbReference>
<dbReference type="GeneID" id="27713856"/>
<sequence>MTTYFQASAAWRTRLTSAASVRHCISGFSHPKVGSPRHPLPSHRGVTTVVDQTKHDNNPDQDKRAEHVKAGKSATSSEGRGHPAKQPDPQKPPERSTGFETEGPDGKSGEGKDTGGVHKQEKPELTP</sequence>
<accession>A0A0D2JSA6</accession>
<protein>
    <submittedName>
        <fullName evidence="2">Uncharacterized protein</fullName>
    </submittedName>
</protein>
<feature type="compositionally biased region" description="Basic and acidic residues" evidence="1">
    <location>
        <begin position="104"/>
        <end position="127"/>
    </location>
</feature>
<dbReference type="RefSeq" id="XP_016630455.1">
    <property type="nucleotide sequence ID" value="XM_016778607.1"/>
</dbReference>
<proteinExistence type="predicted"/>
<evidence type="ECO:0000313" key="2">
    <source>
        <dbReference type="EMBL" id="KIX96332.1"/>
    </source>
</evidence>
<feature type="region of interest" description="Disordered" evidence="1">
    <location>
        <begin position="26"/>
        <end position="127"/>
    </location>
</feature>
<dbReference type="Proteomes" id="UP000053411">
    <property type="component" value="Unassembled WGS sequence"/>
</dbReference>